<protein>
    <submittedName>
        <fullName evidence="4">p2X receptor E</fullName>
    </submittedName>
</protein>
<accession>A0A1Q9F6F6</accession>
<keyword evidence="3" id="KW-1133">Transmembrane helix</keyword>
<keyword evidence="3" id="KW-0472">Membrane</keyword>
<feature type="region of interest" description="Disordered" evidence="2">
    <location>
        <begin position="667"/>
        <end position="691"/>
    </location>
</feature>
<comment type="similarity">
    <text evidence="1">Belongs to the asaB hydroxylase/desaturase family.</text>
</comment>
<feature type="region of interest" description="Disordered" evidence="2">
    <location>
        <begin position="725"/>
        <end position="748"/>
    </location>
</feature>
<name>A0A1Q9F6F6_SYMMI</name>
<evidence type="ECO:0000256" key="2">
    <source>
        <dbReference type="SAM" id="MobiDB-lite"/>
    </source>
</evidence>
<evidence type="ECO:0000256" key="1">
    <source>
        <dbReference type="ARBA" id="ARBA00023604"/>
    </source>
</evidence>
<comment type="caution">
    <text evidence="4">The sequence shown here is derived from an EMBL/GenBank/DDBJ whole genome shotgun (WGS) entry which is preliminary data.</text>
</comment>
<proteinExistence type="inferred from homology"/>
<sequence length="1271" mass="142506">MDLQHLRRIGLPTVGEGHETTETCERRPEIFNRRVLAVMPTHSEFDEEAVAAAAAGLPVARFTLTNEVTLAGLPEKGPGDPFVGIFRGFMLSKQRRQFLHDKLRGLGVELLVTPAEYAAAHLFPATFAALRPLSPRAAWVSVDPNRVQPANFAEVVQSVSGWGCPYVLLKDFVKSAKAHGQRFMKVPVDGDLSELACDFVAARGSQFNEGVVFKEYVDLVRYPARGEPTTNEWRLWLRDPTMDSPRRNFVHGRASKFMQGLLVEASPNSFQLAFLDQCRLPGGASIRFLMPLLSDCSFSAPKYAVIRDYRLGCLHYSFMLLIFFYVIIYQVLYKCGYLEMPDVGISMVSSLRYPDVTIDSRNVPYCSQGDSCTGKAEEKCPCRRFRPEELLRQNQDTINLVTSVAYIDNSGDVARVEYVPDVENYELLLEPTVYQRHHMPGMANEVVQGYQIQGRLFVGSRGEAPNHIHHQLCKEKSKVKDGAWAHPEGQNTSQAPCYISSDANVLGNDVFKVSTLLGSMGVSLDDMRGVAVFSGENRTLRRSGFTALLSLEVRNYAYWRGLVDTYYVLDFEMAGRNKHHFSQYATVKRGDRVELAHEYSINVVIAPSGTIAALSRQSFLDVMTNSLGLLTVSTMVVKILASWCCGSLSRVYDKVMKSTTPDGRFMEDVSRRVEHDKAKHKDEETPSPRKEFKELSLRKEFEERFGYEAEDDVELILKMGRIHEKEESQHSAPVSPRSGENGDDRDDETTMTQVAWDLEDQAAGELNEVAAFEYSGAKRIKFQKQLLKAFIALGRLLLLEQFHPYCGDAAVPPSEALLAEVAKMAKCIPNPYITIDVAEVGSSWKLATEAFRDLLLARIFGTIGSFLRLTLARHGDKMELRCFLAKALIEKEQPAFDMTALKANLRPSPQRKIYPVDFIAAVGSMATSDCLCLPLQKVLEPFAPGVHTTISYASTDGEYKDDGKRKCFVVNGRYRCHNLEAHGFALMRVPLEKTQGHDLYNYLVASKVLYPLAEDVLRRAFPTSTKVLVFDHIARNDARYAQEAKAGEITKMLASSYAFHVHGDYTVRSGFSRARSLLEPHEDSGRIEAAIQQRFAFVNVWVPLKKVERDPLGMIEWGSQRPQDVVSIKFIYPHRTGEIYRVLPSDHHRWVYYPDMMPGECLIFKVFDSATDGRSRFSLHAAFPDPNCEPDAPSRESIEMRCVVFFGDLPKDFASSFVAPHLLPGTDCCAMSCILNPGKGILHAFLHEAVLILSVGAFPDASIECDKKSPI</sequence>
<evidence type="ECO:0000313" key="5">
    <source>
        <dbReference type="Proteomes" id="UP000186817"/>
    </source>
</evidence>
<dbReference type="NCBIfam" id="NF041278">
    <property type="entry name" value="CmcJ_NvfI_EfuI"/>
    <property type="match status" value="1"/>
</dbReference>
<gene>
    <name evidence="4" type="primary">p2xE</name>
    <name evidence="4" type="ORF">AK812_SmicGene567</name>
</gene>
<dbReference type="GO" id="GO:0016491">
    <property type="term" value="F:oxidoreductase activity"/>
    <property type="evidence" value="ECO:0007669"/>
    <property type="project" value="InterPro"/>
</dbReference>
<dbReference type="Proteomes" id="UP000186817">
    <property type="component" value="Unassembled WGS sequence"/>
</dbReference>
<keyword evidence="5" id="KW-1185">Reference proteome</keyword>
<dbReference type="PANTHER" id="PTHR34598:SF3">
    <property type="entry name" value="OXIDOREDUCTASE AN1597"/>
    <property type="match status" value="1"/>
</dbReference>
<reference evidence="4 5" key="1">
    <citation type="submission" date="2016-02" db="EMBL/GenBank/DDBJ databases">
        <title>Genome analysis of coral dinoflagellate symbionts highlights evolutionary adaptations to a symbiotic lifestyle.</title>
        <authorList>
            <person name="Aranda M."/>
            <person name="Li Y."/>
            <person name="Liew Y.J."/>
            <person name="Baumgarten S."/>
            <person name="Simakov O."/>
            <person name="Wilson M."/>
            <person name="Piel J."/>
            <person name="Ashoor H."/>
            <person name="Bougouffa S."/>
            <person name="Bajic V.B."/>
            <person name="Ryu T."/>
            <person name="Ravasi T."/>
            <person name="Bayer T."/>
            <person name="Micklem G."/>
            <person name="Kim H."/>
            <person name="Bhak J."/>
            <person name="Lajeunesse T.C."/>
            <person name="Voolstra C.R."/>
        </authorList>
    </citation>
    <scope>NUCLEOTIDE SEQUENCE [LARGE SCALE GENOMIC DNA]</scope>
    <source>
        <strain evidence="4 5">CCMP2467</strain>
    </source>
</reference>
<dbReference type="PANTHER" id="PTHR34598">
    <property type="entry name" value="BLL6449 PROTEIN"/>
    <property type="match status" value="1"/>
</dbReference>
<feature type="transmembrane region" description="Helical" evidence="3">
    <location>
        <begin position="313"/>
        <end position="332"/>
    </location>
</feature>
<dbReference type="EMBL" id="LSRX01000005">
    <property type="protein sequence ID" value="OLQ15270.1"/>
    <property type="molecule type" value="Genomic_DNA"/>
</dbReference>
<keyword evidence="4" id="KW-0675">Receptor</keyword>
<organism evidence="4 5">
    <name type="scientific">Symbiodinium microadriaticum</name>
    <name type="common">Dinoflagellate</name>
    <name type="synonym">Zooxanthella microadriatica</name>
    <dbReference type="NCBI Taxonomy" id="2951"/>
    <lineage>
        <taxon>Eukaryota</taxon>
        <taxon>Sar</taxon>
        <taxon>Alveolata</taxon>
        <taxon>Dinophyceae</taxon>
        <taxon>Suessiales</taxon>
        <taxon>Symbiodiniaceae</taxon>
        <taxon>Symbiodinium</taxon>
    </lineage>
</organism>
<dbReference type="InterPro" id="IPR044053">
    <property type="entry name" value="AsaB-like"/>
</dbReference>
<dbReference type="AlphaFoldDB" id="A0A1Q9F6F6"/>
<keyword evidence="3" id="KW-0812">Transmembrane</keyword>
<dbReference type="OrthoDB" id="412788at2759"/>
<dbReference type="Gene3D" id="1.10.287.940">
    <property type="entry name" value="atp-gated p2x4 ion channel"/>
    <property type="match status" value="1"/>
</dbReference>
<evidence type="ECO:0000313" key="4">
    <source>
        <dbReference type="EMBL" id="OLQ15270.1"/>
    </source>
</evidence>
<evidence type="ECO:0000256" key="3">
    <source>
        <dbReference type="SAM" id="Phobius"/>
    </source>
</evidence>